<sequence length="213" mass="23869">MRDDLRPASRRTYERLTTAEAKLTALRTERDRIPHAQRALLALKQELAQAREELGRLTGGLKSDDDIALPVPQLSLGRGGLSTSGALLGFARTAERPFLLDSATGNVVLYFRGVSGQFFSAYYDTRVTRGSRRFEADGGQGLTYTVRDAGTDPAELRLRTKAYERESDRVRIYIQRGEESEDWRELPRRATDFAATLNGVPERPLKLGLVQRV</sequence>
<dbReference type="EMBL" id="CP022685">
    <property type="protein sequence ID" value="ATL32939.1"/>
    <property type="molecule type" value="Genomic_DNA"/>
</dbReference>
<dbReference type="RefSeq" id="WP_098246790.1">
    <property type="nucleotide sequence ID" value="NZ_CP022685.1"/>
</dbReference>
<dbReference type="Proteomes" id="UP000221011">
    <property type="component" value="Chromosome"/>
</dbReference>
<evidence type="ECO:0000313" key="3">
    <source>
        <dbReference type="Proteomes" id="UP000221011"/>
    </source>
</evidence>
<evidence type="ECO:0000256" key="1">
    <source>
        <dbReference type="SAM" id="Coils"/>
    </source>
</evidence>
<dbReference type="AlphaFoldDB" id="A0A291QMK8"/>
<accession>A0A291QMK8</accession>
<name>A0A291QMK8_9ACTN</name>
<organism evidence="2 3">
    <name type="scientific">Streptomyces formicae</name>
    <dbReference type="NCBI Taxonomy" id="1616117"/>
    <lineage>
        <taxon>Bacteria</taxon>
        <taxon>Bacillati</taxon>
        <taxon>Actinomycetota</taxon>
        <taxon>Actinomycetes</taxon>
        <taxon>Kitasatosporales</taxon>
        <taxon>Streptomycetaceae</taxon>
        <taxon>Streptomyces</taxon>
    </lineage>
</organism>
<evidence type="ECO:0000313" key="2">
    <source>
        <dbReference type="EMBL" id="ATL32939.1"/>
    </source>
</evidence>
<keyword evidence="1" id="KW-0175">Coiled coil</keyword>
<reference evidence="2 3" key="1">
    <citation type="submission" date="2017-08" db="EMBL/GenBank/DDBJ databases">
        <title>Complete Genome Sequence of Streptomyces formicae KY5, the formicamycin producer.</title>
        <authorList>
            <person name="Holmes N.A."/>
            <person name="Devine R."/>
            <person name="Qin Z."/>
            <person name="Seipke R.F."/>
            <person name="Wilkinson B."/>
            <person name="Hutchings M.I."/>
        </authorList>
    </citation>
    <scope>NUCLEOTIDE SEQUENCE [LARGE SCALE GENOMIC DNA]</scope>
    <source>
        <strain evidence="2 3">KY5</strain>
    </source>
</reference>
<proteinExistence type="predicted"/>
<protein>
    <submittedName>
        <fullName evidence="2">Uncharacterized protein</fullName>
    </submittedName>
</protein>
<gene>
    <name evidence="2" type="ORF">KY5_7921c</name>
</gene>
<feature type="coiled-coil region" evidence="1">
    <location>
        <begin position="33"/>
        <end position="60"/>
    </location>
</feature>
<keyword evidence="3" id="KW-1185">Reference proteome</keyword>
<dbReference type="KEGG" id="sfk:KY5_7921c"/>